<keyword evidence="2" id="KW-0503">Monooxygenase</keyword>
<dbReference type="CDD" id="cd11029">
    <property type="entry name" value="CYP107-like"/>
    <property type="match status" value="1"/>
</dbReference>
<keyword evidence="2" id="KW-0479">Metal-binding</keyword>
<name>A0ABN4W1U3_9ACTN</name>
<evidence type="ECO:0000256" key="2">
    <source>
        <dbReference type="RuleBase" id="RU000461"/>
    </source>
</evidence>
<dbReference type="PROSITE" id="PS00086">
    <property type="entry name" value="CYTOCHROME_P450"/>
    <property type="match status" value="1"/>
</dbReference>
<keyword evidence="4" id="KW-1185">Reference proteome</keyword>
<evidence type="ECO:0000313" key="3">
    <source>
        <dbReference type="EMBL" id="AQA11053.1"/>
    </source>
</evidence>
<dbReference type="EMBL" id="CP019458">
    <property type="protein sequence ID" value="AQA11053.1"/>
    <property type="molecule type" value="Genomic_DNA"/>
</dbReference>
<dbReference type="Pfam" id="PF00067">
    <property type="entry name" value="p450"/>
    <property type="match status" value="1"/>
</dbReference>
<dbReference type="InterPro" id="IPR017972">
    <property type="entry name" value="Cyt_P450_CS"/>
</dbReference>
<dbReference type="Proteomes" id="UP000187851">
    <property type="component" value="Chromosome"/>
</dbReference>
<dbReference type="RefSeq" id="WP_079257099.1">
    <property type="nucleotide sequence ID" value="NZ_CP019458.1"/>
</dbReference>
<dbReference type="PANTHER" id="PTHR46696">
    <property type="entry name" value="P450, PUTATIVE (EUROFUNG)-RELATED"/>
    <property type="match status" value="1"/>
</dbReference>
<dbReference type="PRINTS" id="PR00359">
    <property type="entry name" value="BP450"/>
</dbReference>
<keyword evidence="2" id="KW-0408">Iron</keyword>
<protein>
    <submittedName>
        <fullName evidence="3">Cytochrome</fullName>
    </submittedName>
</protein>
<dbReference type="Gene3D" id="1.10.630.10">
    <property type="entry name" value="Cytochrome P450"/>
    <property type="match status" value="1"/>
</dbReference>
<evidence type="ECO:0000313" key="4">
    <source>
        <dbReference type="Proteomes" id="UP000187851"/>
    </source>
</evidence>
<dbReference type="InterPro" id="IPR036396">
    <property type="entry name" value="Cyt_P450_sf"/>
</dbReference>
<dbReference type="InterPro" id="IPR002397">
    <property type="entry name" value="Cyt_P450_B"/>
</dbReference>
<dbReference type="SUPFAM" id="SSF48264">
    <property type="entry name" value="Cytochrome P450"/>
    <property type="match status" value="1"/>
</dbReference>
<evidence type="ECO:0000256" key="1">
    <source>
        <dbReference type="ARBA" id="ARBA00010617"/>
    </source>
</evidence>
<sequence length="395" mass="43966">MTPTSPPTPLFDNNLMSDPHGVYARLRQVSPVHRTTTPDGAPVWVVTRYQDVRAALTDPRLSLNKANARTVGRYQSSMPPELDAHLVNMDPPDHTRLRRLVVKAFTARHVENLRPRIQASTDELLNAVTEQPADLMRALANPLPMVVICELLGIPAQDRRDFRRWTNTLLGSAPDAAVESRTAMREMHHYLVGVIAAKRARPTDDLLTAMIEARDERDSLSESELVAMAFLILFAGYENAVNLIGNATLALLLHPEAMTAVRDGHTPVRAVLEETLRWNPPSTLGVRRFALEDLTIGGVDIPAGGRVWVSLISANRDGQFEEPDRFRPERTPAHLGFGHGIHHCLGAPLARLEGEIALTSLLKRFPDLRLAVPARHLAWTPSFHRRGLMELPVVW</sequence>
<reference evidence="3 4" key="1">
    <citation type="journal article" date="2017" name="J. Biotechnol.">
        <title>The complete genome sequence of Streptomyces autolyticus CGMCC 0516, the producer of geldanamycin, autolytimycin, reblastatin and elaiophylin.</title>
        <authorList>
            <person name="Yin M."/>
            <person name="Jiang M."/>
            <person name="Ren Z."/>
            <person name="Dong Y."/>
            <person name="Lu T."/>
        </authorList>
    </citation>
    <scope>NUCLEOTIDE SEQUENCE [LARGE SCALE GENOMIC DNA]</scope>
    <source>
        <strain evidence="3 4">CGMCC0516</strain>
    </source>
</reference>
<accession>A0ABN4W1U3</accession>
<organism evidence="3 4">
    <name type="scientific">Streptomyces autolyticus</name>
    <dbReference type="NCBI Taxonomy" id="75293"/>
    <lineage>
        <taxon>Bacteria</taxon>
        <taxon>Bacillati</taxon>
        <taxon>Actinomycetota</taxon>
        <taxon>Actinomycetes</taxon>
        <taxon>Kitasatosporales</taxon>
        <taxon>Streptomycetaceae</taxon>
        <taxon>Streptomyces</taxon>
    </lineage>
</organism>
<dbReference type="InterPro" id="IPR001128">
    <property type="entry name" value="Cyt_P450"/>
</dbReference>
<gene>
    <name evidence="3" type="ORF">BV401_11755</name>
</gene>
<comment type="similarity">
    <text evidence="1 2">Belongs to the cytochrome P450 family.</text>
</comment>
<keyword evidence="2" id="KW-0560">Oxidoreductase</keyword>
<dbReference type="PANTHER" id="PTHR46696:SF1">
    <property type="entry name" value="CYTOCHROME P450 YJIB-RELATED"/>
    <property type="match status" value="1"/>
</dbReference>
<keyword evidence="2" id="KW-0349">Heme</keyword>
<proteinExistence type="inferred from homology"/>